<name>A0A2I9CSS8_9DEIO</name>
<accession>A0A2I9CSS8</accession>
<protein>
    <recommendedName>
        <fullName evidence="3">Molecular chaperone DnaJ</fullName>
    </recommendedName>
</protein>
<comment type="caution">
    <text evidence="1">The sequence shown here is derived from an EMBL/GenBank/DDBJ whole genome shotgun (WGS) entry which is preliminary data.</text>
</comment>
<gene>
    <name evidence="1" type="ORF">DAERI_020341</name>
</gene>
<dbReference type="Gene3D" id="6.20.20.10">
    <property type="match status" value="1"/>
</dbReference>
<organism evidence="1 2">
    <name type="scientific">Deinococcus aerius</name>
    <dbReference type="NCBI Taxonomy" id="200253"/>
    <lineage>
        <taxon>Bacteria</taxon>
        <taxon>Thermotogati</taxon>
        <taxon>Deinococcota</taxon>
        <taxon>Deinococci</taxon>
        <taxon>Deinococcales</taxon>
        <taxon>Deinococcaceae</taxon>
        <taxon>Deinococcus</taxon>
    </lineage>
</organism>
<evidence type="ECO:0000313" key="1">
    <source>
        <dbReference type="EMBL" id="GBF04744.1"/>
    </source>
</evidence>
<evidence type="ECO:0000313" key="2">
    <source>
        <dbReference type="Proteomes" id="UP000236569"/>
    </source>
</evidence>
<proteinExistence type="predicted"/>
<dbReference type="EMBL" id="BFAG01000002">
    <property type="protein sequence ID" value="GBF04744.1"/>
    <property type="molecule type" value="Genomic_DNA"/>
</dbReference>
<dbReference type="AlphaFoldDB" id="A0A2I9CSS8"/>
<reference evidence="2" key="1">
    <citation type="submission" date="2018-01" db="EMBL/GenBank/DDBJ databases">
        <title>Draft Genome Sequence of the Radioresistant Bacterium Deinococcus aerius TR0125, Isolated from the Higher Atmosphere above Japan.</title>
        <authorList>
            <person name="Satoh K."/>
            <person name="Arai H."/>
            <person name="Sanzen T."/>
            <person name="Kawaguchi Y."/>
            <person name="Hayashi H."/>
            <person name="Yokobori S."/>
            <person name="Yamagishi A."/>
            <person name="Oono Y."/>
            <person name="Narumi I."/>
        </authorList>
    </citation>
    <scope>NUCLEOTIDE SEQUENCE [LARGE SCALE GENOMIC DNA]</scope>
    <source>
        <strain evidence="2">TR0125</strain>
    </source>
</reference>
<sequence>MAREDPRLPGGEAGMALLHFLLRRFGHRVTDPVLVTCPDCHGEGDLLVDDSTVFSDPDTGAAEVEVGQNLETCTTCQGSGRITLRTQLVIRTAHLVNTDRWWARHAKA</sequence>
<keyword evidence="2" id="KW-1185">Reference proteome</keyword>
<dbReference type="Proteomes" id="UP000236569">
    <property type="component" value="Unassembled WGS sequence"/>
</dbReference>
<evidence type="ECO:0008006" key="3">
    <source>
        <dbReference type="Google" id="ProtNLM"/>
    </source>
</evidence>